<dbReference type="OrthoDB" id="5399569at2759"/>
<sequence length="175" mass="19230">MGTAWAVSQSYPWEQGLYVGGLETAKVNLTLRIYSNQWHMYAGLAILNPNRPVRVRCLSLQSLSRTHVKRYAKSATELFKLMLAGGNGTEEDKKAFGARVEWGGKVIFGLGGEKKKRRPILLSEDVLDSNNNGNGNDTQGEQSPQYATVTVPTSSVPYIAASTDTPAVLQLSWRL</sequence>
<dbReference type="Proteomes" id="UP000054549">
    <property type="component" value="Unassembled WGS sequence"/>
</dbReference>
<dbReference type="HOGENOM" id="CLU_1532138_0_0_1"/>
<feature type="region of interest" description="Disordered" evidence="1">
    <location>
        <begin position="124"/>
        <end position="146"/>
    </location>
</feature>
<proteinExistence type="predicted"/>
<accession>A0A0C2WCI7</accession>
<dbReference type="Gene3D" id="1.10.3660.10">
    <property type="entry name" value="6-phosphogluconate dehydrogenase C-terminal like domain"/>
    <property type="match status" value="1"/>
</dbReference>
<dbReference type="EMBL" id="KN818824">
    <property type="protein sequence ID" value="KIL54306.1"/>
    <property type="molecule type" value="Genomic_DNA"/>
</dbReference>
<dbReference type="AlphaFoldDB" id="A0A0C2WCI7"/>
<reference evidence="2 3" key="1">
    <citation type="submission" date="2014-04" db="EMBL/GenBank/DDBJ databases">
        <title>Evolutionary Origins and Diversification of the Mycorrhizal Mutualists.</title>
        <authorList>
            <consortium name="DOE Joint Genome Institute"/>
            <consortium name="Mycorrhizal Genomics Consortium"/>
            <person name="Kohler A."/>
            <person name="Kuo A."/>
            <person name="Nagy L.G."/>
            <person name="Floudas D."/>
            <person name="Copeland A."/>
            <person name="Barry K.W."/>
            <person name="Cichocki N."/>
            <person name="Veneault-Fourrey C."/>
            <person name="LaButti K."/>
            <person name="Lindquist E.A."/>
            <person name="Lipzen A."/>
            <person name="Lundell T."/>
            <person name="Morin E."/>
            <person name="Murat C."/>
            <person name="Riley R."/>
            <person name="Ohm R."/>
            <person name="Sun H."/>
            <person name="Tunlid A."/>
            <person name="Henrissat B."/>
            <person name="Grigoriev I.V."/>
            <person name="Hibbett D.S."/>
            <person name="Martin F."/>
        </authorList>
    </citation>
    <scope>NUCLEOTIDE SEQUENCE [LARGE SCALE GENOMIC DNA]</scope>
    <source>
        <strain evidence="2 3">Koide BX008</strain>
    </source>
</reference>
<dbReference type="InParanoid" id="A0A0C2WCI7"/>
<dbReference type="STRING" id="946122.A0A0C2WCI7"/>
<feature type="compositionally biased region" description="Polar residues" evidence="1">
    <location>
        <begin position="128"/>
        <end position="146"/>
    </location>
</feature>
<protein>
    <submittedName>
        <fullName evidence="2">Uncharacterized protein</fullName>
    </submittedName>
</protein>
<evidence type="ECO:0000256" key="1">
    <source>
        <dbReference type="SAM" id="MobiDB-lite"/>
    </source>
</evidence>
<evidence type="ECO:0000313" key="3">
    <source>
        <dbReference type="Proteomes" id="UP000054549"/>
    </source>
</evidence>
<gene>
    <name evidence="2" type="ORF">M378DRAFT_1058949</name>
</gene>
<name>A0A0C2WCI7_AMAMK</name>
<evidence type="ECO:0000313" key="2">
    <source>
        <dbReference type="EMBL" id="KIL54306.1"/>
    </source>
</evidence>
<keyword evidence="3" id="KW-1185">Reference proteome</keyword>
<organism evidence="2 3">
    <name type="scientific">Amanita muscaria (strain Koide BX008)</name>
    <dbReference type="NCBI Taxonomy" id="946122"/>
    <lineage>
        <taxon>Eukaryota</taxon>
        <taxon>Fungi</taxon>
        <taxon>Dikarya</taxon>
        <taxon>Basidiomycota</taxon>
        <taxon>Agaricomycotina</taxon>
        <taxon>Agaricomycetes</taxon>
        <taxon>Agaricomycetidae</taxon>
        <taxon>Agaricales</taxon>
        <taxon>Pluteineae</taxon>
        <taxon>Amanitaceae</taxon>
        <taxon>Amanita</taxon>
    </lineage>
</organism>